<keyword evidence="3" id="KW-1185">Reference proteome</keyword>
<dbReference type="EMBL" id="JACXJA010000020">
    <property type="protein sequence ID" value="MBD2863532.1"/>
    <property type="molecule type" value="Genomic_DNA"/>
</dbReference>
<gene>
    <name evidence="2" type="ORF">IDH45_16175</name>
</gene>
<dbReference type="InterPro" id="IPR006059">
    <property type="entry name" value="SBP"/>
</dbReference>
<dbReference type="PANTHER" id="PTHR43649">
    <property type="entry name" value="ARABINOSE-BINDING PROTEIN-RELATED"/>
    <property type="match status" value="1"/>
</dbReference>
<dbReference type="InterPro" id="IPR050490">
    <property type="entry name" value="Bact_solute-bd_prot1"/>
</dbReference>
<feature type="signal peptide" evidence="1">
    <location>
        <begin position="1"/>
        <end position="26"/>
    </location>
</feature>
<evidence type="ECO:0000256" key="1">
    <source>
        <dbReference type="SAM" id="SignalP"/>
    </source>
</evidence>
<proteinExistence type="predicted"/>
<dbReference type="Proteomes" id="UP000639396">
    <property type="component" value="Unassembled WGS sequence"/>
</dbReference>
<sequence length="545" mass="60328">MKRSGGIKVTAAIAAAGLLAVCSVLAINRESAGPDAAAGEPPLLLPEGMPIVSKPVELTFLAGKAATSASDWNEVMLWKHYAEKTNLHIRFRLAPFESIGEERRLALATGSYPDAFYAARLTQPELMRYGKEGVLVALDDLIEQYAPNMKSLLERYPELRRSLTMPDGHIYSIPSFYDPDFLSMLIGTPLWLNRNWLEQLGLPEPETTEELYAYLKAVKQTDLNGNGAADEIPYGGLGINVLIHHVKGAWGLGNRGLANPFVDLDEATGRLRFIPTDPKYKEVLEYVHKLYAEGLIEKDIFTIGSSEFYAKGTQGLYGSMVMPSPYTLMNQSGYVGSPALAGPHGDKLYSHVKAPLVHVGAFAITNKNQYPEATVRWIDYLFSEEGSKLFYMGIPGESYEETADGELRYLPGIIDNKDGLTIEQALTPYVTWLGGSYPGFVRQPLFKGSESLPESVEAARKVKPYAVKEIWNPFNFSPGTLGTEINSYVNNTQAKFITGDLPFSDWDKYISHLKMIGLDSYMLLYNEAYQAYVKAPASPEGLQQR</sequence>
<dbReference type="SUPFAM" id="SSF53850">
    <property type="entry name" value="Periplasmic binding protein-like II"/>
    <property type="match status" value="1"/>
</dbReference>
<name>A0A927CB75_9BACL</name>
<evidence type="ECO:0000313" key="3">
    <source>
        <dbReference type="Proteomes" id="UP000639396"/>
    </source>
</evidence>
<dbReference type="AlphaFoldDB" id="A0A927CB75"/>
<feature type="chain" id="PRO_5037870936" evidence="1">
    <location>
        <begin position="27"/>
        <end position="545"/>
    </location>
</feature>
<dbReference type="PANTHER" id="PTHR43649:SF12">
    <property type="entry name" value="DIACETYLCHITOBIOSE BINDING PROTEIN DASA"/>
    <property type="match status" value="1"/>
</dbReference>
<accession>A0A927CB75</accession>
<protein>
    <submittedName>
        <fullName evidence="2">Extracellular solute-binding protein</fullName>
    </submittedName>
</protein>
<evidence type="ECO:0000313" key="2">
    <source>
        <dbReference type="EMBL" id="MBD2863532.1"/>
    </source>
</evidence>
<comment type="caution">
    <text evidence="2">The sequence shown here is derived from an EMBL/GenBank/DDBJ whole genome shotgun (WGS) entry which is preliminary data.</text>
</comment>
<keyword evidence="1" id="KW-0732">Signal</keyword>
<organism evidence="2 3">
    <name type="scientific">Paenibacillus oceani</name>
    <dbReference type="NCBI Taxonomy" id="2772510"/>
    <lineage>
        <taxon>Bacteria</taxon>
        <taxon>Bacillati</taxon>
        <taxon>Bacillota</taxon>
        <taxon>Bacilli</taxon>
        <taxon>Bacillales</taxon>
        <taxon>Paenibacillaceae</taxon>
        <taxon>Paenibacillus</taxon>
    </lineage>
</organism>
<dbReference type="Pfam" id="PF01547">
    <property type="entry name" value="SBP_bac_1"/>
    <property type="match status" value="1"/>
</dbReference>
<reference evidence="2" key="1">
    <citation type="submission" date="2020-09" db="EMBL/GenBank/DDBJ databases">
        <title>A novel bacterium of genus Paenibacillus, isolated from South China Sea.</title>
        <authorList>
            <person name="Huang H."/>
            <person name="Mo K."/>
            <person name="Hu Y."/>
        </authorList>
    </citation>
    <scope>NUCLEOTIDE SEQUENCE</scope>
    <source>
        <strain evidence="2">IB182363</strain>
    </source>
</reference>
<dbReference type="Gene3D" id="3.40.190.10">
    <property type="entry name" value="Periplasmic binding protein-like II"/>
    <property type="match status" value="2"/>
</dbReference>